<dbReference type="EMBL" id="AQQX01000004">
    <property type="protein sequence ID" value="KGM48370.1"/>
    <property type="molecule type" value="Genomic_DNA"/>
</dbReference>
<dbReference type="InterPro" id="IPR006222">
    <property type="entry name" value="GCVT_N"/>
</dbReference>
<evidence type="ECO:0000259" key="3">
    <source>
        <dbReference type="Pfam" id="PF01571"/>
    </source>
</evidence>
<dbReference type="OrthoDB" id="5287468at2"/>
<dbReference type="GO" id="GO:0046653">
    <property type="term" value="P:tetrahydrofolate metabolic process"/>
    <property type="evidence" value="ECO:0007669"/>
    <property type="project" value="InterPro"/>
</dbReference>
<dbReference type="Gene3D" id="3.10.20.440">
    <property type="entry name" value="2Fe-2S iron-sulphur cluster binding domain, sarcosine oxidase, alpha subunit, N-terminal domain"/>
    <property type="match status" value="1"/>
</dbReference>
<dbReference type="PANTHER" id="PTHR43757:SF2">
    <property type="entry name" value="AMINOMETHYLTRANSFERASE, MITOCHONDRIAL"/>
    <property type="match status" value="1"/>
</dbReference>
<reference evidence="6 7" key="1">
    <citation type="journal article" date="2015" name="Antonie Van Leeuwenhoek">
        <title>Pseudooceanicola atlanticus gen. nov. sp. nov., isolated from surface seawater of the Atlantic Ocean and reclassification of Oceanicola batsensis, Oceanicola marinus, Oceanicola nitratireducens, Oceanicola nanhaiensis, Oceanicola antarcticus and Oceanicola flagellatus, as Pseudooceanicola batsensis comb. nov., Pseudooceanicola marinus comb. nov., Pseudooceanicola nitratireducens comb. nov., Pseudooceanicola nanhaiensis comb. nov., Pseudooceanicola antarcticus comb. nov., and Pseudooceanicola flagellatus comb. nov.</title>
        <authorList>
            <person name="Lai Q."/>
            <person name="Li G."/>
            <person name="Liu X."/>
            <person name="Du Y."/>
            <person name="Sun F."/>
            <person name="Shao Z."/>
        </authorList>
    </citation>
    <scope>NUCLEOTIDE SEQUENCE [LARGE SCALE GENOMIC DNA]</scope>
    <source>
        <strain evidence="6 7">22II-s11g</strain>
    </source>
</reference>
<dbReference type="InterPro" id="IPR006277">
    <property type="entry name" value="Sarcosine_oxidase_asu"/>
</dbReference>
<evidence type="ECO:0000313" key="6">
    <source>
        <dbReference type="EMBL" id="KGM48370.1"/>
    </source>
</evidence>
<evidence type="ECO:0000256" key="1">
    <source>
        <dbReference type="ARBA" id="ARBA00008609"/>
    </source>
</evidence>
<comment type="similarity">
    <text evidence="1">Belongs to the GcvT family.</text>
</comment>
<dbReference type="InterPro" id="IPR041117">
    <property type="entry name" value="SoxA_A3"/>
</dbReference>
<dbReference type="Pfam" id="PF17806">
    <property type="entry name" value="SO_alpha_A3"/>
    <property type="match status" value="1"/>
</dbReference>
<dbReference type="GO" id="GO:0008115">
    <property type="term" value="F:sarcosine oxidase activity"/>
    <property type="evidence" value="ECO:0007669"/>
    <property type="project" value="InterPro"/>
</dbReference>
<dbReference type="AlphaFoldDB" id="A0A0A0EDM2"/>
<evidence type="ECO:0000259" key="5">
    <source>
        <dbReference type="Pfam" id="PF17806"/>
    </source>
</evidence>
<evidence type="ECO:0000259" key="4">
    <source>
        <dbReference type="Pfam" id="PF07992"/>
    </source>
</evidence>
<dbReference type="Pfam" id="PF01571">
    <property type="entry name" value="GCV_T"/>
    <property type="match status" value="1"/>
</dbReference>
<dbReference type="RefSeq" id="WP_043749066.1">
    <property type="nucleotide sequence ID" value="NZ_AQQX01000004.1"/>
</dbReference>
<keyword evidence="7" id="KW-1185">Reference proteome</keyword>
<comment type="caution">
    <text evidence="6">The sequence shown here is derived from an EMBL/GenBank/DDBJ whole genome shotgun (WGS) entry which is preliminary data.</text>
</comment>
<proteinExistence type="inferred from homology"/>
<keyword evidence="2" id="KW-0560">Oxidoreductase</keyword>
<dbReference type="Gene3D" id="1.10.10.1100">
    <property type="entry name" value="BFD-like [2Fe-2S]-binding domain"/>
    <property type="match status" value="1"/>
</dbReference>
<dbReference type="Gene3D" id="3.50.50.60">
    <property type="entry name" value="FAD/NAD(P)-binding domain"/>
    <property type="match status" value="1"/>
</dbReference>
<dbReference type="InterPro" id="IPR042204">
    <property type="entry name" value="2Fe-2S-bd_N"/>
</dbReference>
<dbReference type="Gene3D" id="3.30.1360.120">
    <property type="entry name" value="Probable tRNA modification gtpase trme, domain 1"/>
    <property type="match status" value="1"/>
</dbReference>
<dbReference type="SUPFAM" id="SSF103025">
    <property type="entry name" value="Folate-binding domain"/>
    <property type="match status" value="1"/>
</dbReference>
<evidence type="ECO:0000256" key="2">
    <source>
        <dbReference type="ARBA" id="ARBA00023002"/>
    </source>
</evidence>
<dbReference type="PRINTS" id="PR00368">
    <property type="entry name" value="FADPNR"/>
</dbReference>
<dbReference type="SUPFAM" id="SSF51905">
    <property type="entry name" value="FAD/NAD(P)-binding domain"/>
    <property type="match status" value="1"/>
</dbReference>
<organism evidence="6 7">
    <name type="scientific">Pseudooceanicola atlanticus</name>
    <dbReference type="NCBI Taxonomy" id="1461694"/>
    <lineage>
        <taxon>Bacteria</taxon>
        <taxon>Pseudomonadati</taxon>
        <taxon>Pseudomonadota</taxon>
        <taxon>Alphaproteobacteria</taxon>
        <taxon>Rhodobacterales</taxon>
        <taxon>Paracoccaceae</taxon>
        <taxon>Pseudooceanicola</taxon>
    </lineage>
</organism>
<dbReference type="InterPro" id="IPR036188">
    <property type="entry name" value="FAD/NAD-bd_sf"/>
</dbReference>
<dbReference type="InterPro" id="IPR029043">
    <property type="entry name" value="GcvT/YgfZ_C"/>
</dbReference>
<gene>
    <name evidence="6" type="ORF">ATO9_12030</name>
</gene>
<feature type="domain" description="SoxA A3" evidence="5">
    <location>
        <begin position="493"/>
        <end position="578"/>
    </location>
</feature>
<dbReference type="InterPro" id="IPR028896">
    <property type="entry name" value="GcvT/YgfZ/DmdA"/>
</dbReference>
<sequence>MKRIDGGLIDRDHPVDFRFDGHAYQGFAGDTLASALLANGQRVLGRSFKYHRPRGVLSAGSEEPNALVTLGLGAGSEPNARATMVEIRQGLEAFGQNGFPNVGFDLMEVNDLFAPFFSAGFYYKTFMGPKLPGWRVWERVFEPVIRRAAGLGRLDRTKTPIATEKAYAFCDLLVIGGGPTGLMAALTAAEAGADVILADEDHLPGGRLNGDRQEVGGQSGADWAAGIVAQLASMPNVRVMTRTTVTGVYDQGTYGALERVVPGRGRPEETFWRITARRAVLAAGGIERPVALANNDRPGVMLSGAVRTYVNRYAVAPGRSAVVFGASDEAHRTAADLLRAGVHVAALVDARPGATCDLTVRFHAGGLVEGVQGREVESVAIRRADGVLEKVQADLLAFSGGWNPSVHLTCHLNGRPVWRDDIAAFVPSEGAVPGLIPAGACNGEATTFACLSAGRDAAVQALANLGRQATPPDLPQAEDTAGEGRPLWVMPGKGRKWLDFQNDVTVKDVELAARENFRSVEHMKRYTTQGMAPDQGKTGNVAALAALADATGRSIPGTGTTTYRPPFVPVSIAALGAGGQGKGFAAERFTAAHPVALSMGAPMIEAGLWYRPSYFPKSGEQTWRESCDREVGYVRNAVGICDVSTLGKIDVQGPDAAAFLDFVYTNNMSTLKPGNTRYGLMLREDGHVMDDGTCACLGEGHYVVSTTTAAAGEVMRHMEFAAQVLRPDLDVRLASVTEHWAQTAIAGPQSRELLNEVLDTPLADGDWPFMACGEVSVGGIAARLFRISFSGEHAYEIAVPARYGESLFRCLVTKAEARGGGVYGMEALNVLRIEKGLLTHAELDGRTTAYDLGLAGMMSKKKDFIGRAAAGREGLTDPTRPRLVGIKPVGAVQQLTSGAFLFEPEAEATRVNAQGTVSSVAFSPTLGHFVGLALLTEGPERYGEKVRMVDHLRGVSTLCEVVHPAFLDPDGGRARG</sequence>
<feature type="domain" description="GCVT N-terminal" evidence="3">
    <location>
        <begin position="593"/>
        <end position="862"/>
    </location>
</feature>
<dbReference type="InterPro" id="IPR023753">
    <property type="entry name" value="FAD/NAD-binding_dom"/>
</dbReference>
<accession>A0A0A0EDM2</accession>
<feature type="domain" description="FAD/NAD(P)-binding" evidence="4">
    <location>
        <begin position="171"/>
        <end position="354"/>
    </location>
</feature>
<dbReference type="eggNOG" id="COG0404">
    <property type="taxonomic scope" value="Bacteria"/>
</dbReference>
<dbReference type="InterPro" id="IPR027266">
    <property type="entry name" value="TrmE/GcvT-like"/>
</dbReference>
<evidence type="ECO:0000313" key="7">
    <source>
        <dbReference type="Proteomes" id="UP000030004"/>
    </source>
</evidence>
<dbReference type="eggNOG" id="COG0446">
    <property type="taxonomic scope" value="Bacteria"/>
</dbReference>
<dbReference type="STRING" id="1461694.ATO9_12030"/>
<name>A0A0A0EDM2_9RHOB</name>
<dbReference type="NCBIfam" id="TIGR01372">
    <property type="entry name" value="soxA"/>
    <property type="match status" value="1"/>
</dbReference>
<dbReference type="Pfam" id="PF07992">
    <property type="entry name" value="Pyr_redox_2"/>
    <property type="match status" value="1"/>
</dbReference>
<protein>
    <submittedName>
        <fullName evidence="6">Sarcosine oxidase subunit alpha</fullName>
    </submittedName>
</protein>
<dbReference type="Proteomes" id="UP000030004">
    <property type="component" value="Unassembled WGS sequence"/>
</dbReference>
<dbReference type="InterPro" id="IPR041854">
    <property type="entry name" value="BFD-like_2Fe2S-bd_dom_sf"/>
</dbReference>
<dbReference type="PRINTS" id="PR00469">
    <property type="entry name" value="PNDRDTASEII"/>
</dbReference>
<dbReference type="Pfam" id="PF13510">
    <property type="entry name" value="Fer2_4"/>
    <property type="match status" value="1"/>
</dbReference>
<dbReference type="SUPFAM" id="SSF101790">
    <property type="entry name" value="Aminomethyltransferase beta-barrel domain"/>
    <property type="match status" value="1"/>
</dbReference>
<dbReference type="PANTHER" id="PTHR43757">
    <property type="entry name" value="AMINOMETHYLTRANSFERASE"/>
    <property type="match status" value="1"/>
</dbReference>